<evidence type="ECO:0000313" key="3">
    <source>
        <dbReference type="Proteomes" id="UP000825729"/>
    </source>
</evidence>
<proteinExistence type="predicted"/>
<feature type="domain" description="Reverse transcriptase/retrotransposon-derived protein RNase H-like" evidence="1">
    <location>
        <begin position="179"/>
        <end position="273"/>
    </location>
</feature>
<comment type="caution">
    <text evidence="2">The sequence shown here is derived from an EMBL/GenBank/DDBJ whole genome shotgun (WGS) entry which is preliminary data.</text>
</comment>
<protein>
    <recommendedName>
        <fullName evidence="1">Reverse transcriptase/retrotransposon-derived protein RNase H-like domain-containing protein</fullName>
    </recommendedName>
</protein>
<dbReference type="SUPFAM" id="SSF56672">
    <property type="entry name" value="DNA/RNA polymerases"/>
    <property type="match status" value="1"/>
</dbReference>
<reference evidence="2 3" key="1">
    <citation type="submission" date="2021-07" db="EMBL/GenBank/DDBJ databases">
        <title>The Aristolochia fimbriata genome: insights into angiosperm evolution, floral development and chemical biosynthesis.</title>
        <authorList>
            <person name="Jiao Y."/>
        </authorList>
    </citation>
    <scope>NUCLEOTIDE SEQUENCE [LARGE SCALE GENOMIC DNA]</scope>
    <source>
        <strain evidence="2">IBCAS-2021</strain>
        <tissue evidence="2">Leaf</tissue>
    </source>
</reference>
<dbReference type="InterPro" id="IPR043502">
    <property type="entry name" value="DNA/RNA_pol_sf"/>
</dbReference>
<dbReference type="InterPro" id="IPR041577">
    <property type="entry name" value="RT_RNaseH_2"/>
</dbReference>
<dbReference type="PANTHER" id="PTHR48475:SF1">
    <property type="entry name" value="RNASE H TYPE-1 DOMAIN-CONTAINING PROTEIN"/>
    <property type="match status" value="1"/>
</dbReference>
<name>A0AAV7EN71_ARIFI</name>
<dbReference type="InterPro" id="IPR043128">
    <property type="entry name" value="Rev_trsase/Diguanyl_cyclase"/>
</dbReference>
<dbReference type="Proteomes" id="UP000825729">
    <property type="component" value="Unassembled WGS sequence"/>
</dbReference>
<evidence type="ECO:0000259" key="1">
    <source>
        <dbReference type="Pfam" id="PF17919"/>
    </source>
</evidence>
<keyword evidence="3" id="KW-1185">Reference proteome</keyword>
<accession>A0AAV7EN71</accession>
<gene>
    <name evidence="2" type="ORF">H6P81_010235</name>
</gene>
<dbReference type="AlphaFoldDB" id="A0AAV7EN71"/>
<dbReference type="Pfam" id="PF17919">
    <property type="entry name" value="RT_RNaseH_2"/>
    <property type="match status" value="1"/>
</dbReference>
<dbReference type="EMBL" id="JAINDJ010000004">
    <property type="protein sequence ID" value="KAG9450270.1"/>
    <property type="molecule type" value="Genomic_DNA"/>
</dbReference>
<dbReference type="PANTHER" id="PTHR48475">
    <property type="entry name" value="RIBONUCLEASE H"/>
    <property type="match status" value="1"/>
</dbReference>
<sequence>MRHSPSWTGCPDIIRSVWTRRTKSLWRSAHPKAYFATRSCLSVSITPAQHTREPCNTFFMTSFTSASSTASTTWWSNQRTNPTISSTSEQIIQAALVIQLRMNLVKCAFGVKFGKFLEFIIHHWGFEINQTKIDAIQKMLEPRNILELKSFKSHLAYIWRFISNLARRCQPFSRLMKKDACRNAFNSIKAYLTKPPLVPPIIGKPLLFYIAAQANSVGALLAQYDENNKEQSLYYWSQTLVGAEIIYMSIQKICLALIFTVQKLWPYLLAHSMNLISHAGLLKAIKGQALGYFLAGHPVPTEWELIEEFLNEEIFLVKILPPWKMYFHGAARRNGAGAVLFISPKDNILPHSFVLTQNCSNNMAEYQALSLPSA</sequence>
<dbReference type="Gene3D" id="3.30.70.270">
    <property type="match status" value="1"/>
</dbReference>
<organism evidence="2 3">
    <name type="scientific">Aristolochia fimbriata</name>
    <name type="common">White veined hardy Dutchman's pipe vine</name>
    <dbReference type="NCBI Taxonomy" id="158543"/>
    <lineage>
        <taxon>Eukaryota</taxon>
        <taxon>Viridiplantae</taxon>
        <taxon>Streptophyta</taxon>
        <taxon>Embryophyta</taxon>
        <taxon>Tracheophyta</taxon>
        <taxon>Spermatophyta</taxon>
        <taxon>Magnoliopsida</taxon>
        <taxon>Magnoliidae</taxon>
        <taxon>Piperales</taxon>
        <taxon>Aristolochiaceae</taxon>
        <taxon>Aristolochia</taxon>
    </lineage>
</organism>
<evidence type="ECO:0000313" key="2">
    <source>
        <dbReference type="EMBL" id="KAG9450270.1"/>
    </source>
</evidence>